<feature type="non-terminal residue" evidence="1">
    <location>
        <position position="132"/>
    </location>
</feature>
<protein>
    <submittedName>
        <fullName evidence="1">Uncharacterized protein</fullName>
    </submittedName>
</protein>
<name>A0A9W7AER3_9STRA</name>
<gene>
    <name evidence="1" type="ORF">TrRE_jg7276</name>
</gene>
<evidence type="ECO:0000313" key="1">
    <source>
        <dbReference type="EMBL" id="GMH70574.1"/>
    </source>
</evidence>
<accession>A0A9W7AER3</accession>
<organism evidence="1 2">
    <name type="scientific">Triparma retinervis</name>
    <dbReference type="NCBI Taxonomy" id="2557542"/>
    <lineage>
        <taxon>Eukaryota</taxon>
        <taxon>Sar</taxon>
        <taxon>Stramenopiles</taxon>
        <taxon>Ochrophyta</taxon>
        <taxon>Bolidophyceae</taxon>
        <taxon>Parmales</taxon>
        <taxon>Triparmaceae</taxon>
        <taxon>Triparma</taxon>
    </lineage>
</organism>
<dbReference type="AlphaFoldDB" id="A0A9W7AER3"/>
<reference evidence="1" key="1">
    <citation type="submission" date="2022-07" db="EMBL/GenBank/DDBJ databases">
        <title>Genome analysis of Parmales, a sister group of diatoms, reveals the evolutionary specialization of diatoms from phago-mixotrophs to photoautotrophs.</title>
        <authorList>
            <person name="Ban H."/>
            <person name="Sato S."/>
            <person name="Yoshikawa S."/>
            <person name="Kazumasa Y."/>
            <person name="Nakamura Y."/>
            <person name="Ichinomiya M."/>
            <person name="Saitoh K."/>
            <person name="Sato N."/>
            <person name="Blanc-Mathieu R."/>
            <person name="Endo H."/>
            <person name="Kuwata A."/>
            <person name="Ogata H."/>
        </authorList>
    </citation>
    <scope>NUCLEOTIDE SEQUENCE</scope>
</reference>
<keyword evidence="2" id="KW-1185">Reference proteome</keyword>
<comment type="caution">
    <text evidence="1">The sequence shown here is derived from an EMBL/GenBank/DDBJ whole genome shotgun (WGS) entry which is preliminary data.</text>
</comment>
<proteinExistence type="predicted"/>
<dbReference type="Proteomes" id="UP001165082">
    <property type="component" value="Unassembled WGS sequence"/>
</dbReference>
<dbReference type="EMBL" id="BRXZ01004207">
    <property type="protein sequence ID" value="GMH70574.1"/>
    <property type="molecule type" value="Genomic_DNA"/>
</dbReference>
<evidence type="ECO:0000313" key="2">
    <source>
        <dbReference type="Proteomes" id="UP001165082"/>
    </source>
</evidence>
<sequence>MIILYLKPSSLAGTAQAAYVGGFLLATPRMNRRRTTTNSIDRTGFWPFPDLPNNTIPGSCEILRPFLNSSINNILQFHTNTTGKVKRDRFKFCFAPDNLHNCPSLAAAYDAYRNLQGNANILADEVPGGVAR</sequence>